<reference evidence="6 7" key="1">
    <citation type="submission" date="2019-05" db="EMBL/GenBank/DDBJ databases">
        <authorList>
            <person name="Schori C."/>
            <person name="Ahrens C."/>
        </authorList>
    </citation>
    <scope>NUCLEOTIDE SEQUENCE [LARGE SCALE GENOMIC DNA]</scope>
    <source>
        <strain evidence="6 7">DSM 10702</strain>
    </source>
</reference>
<accession>A0AAP9UFE2</accession>
<dbReference type="InterPro" id="IPR003775">
    <property type="entry name" value="Flagellar_assembly_factor_FliW"/>
</dbReference>
<name>A0AAP9UFE2_CLOBU</name>
<dbReference type="PANTHER" id="PTHR39190:SF1">
    <property type="entry name" value="FLAGELLAR ASSEMBLY FACTOR FLIW"/>
    <property type="match status" value="1"/>
</dbReference>
<dbReference type="InterPro" id="IPR024046">
    <property type="entry name" value="Flagellar_assmbl_FliW_dom_sf"/>
</dbReference>
<keyword evidence="6" id="KW-0966">Cell projection</keyword>
<dbReference type="GeneID" id="92945398"/>
<dbReference type="AlphaFoldDB" id="A0AAP9UFE2"/>
<organism evidence="6 7">
    <name type="scientific">Clostridium butyricum</name>
    <dbReference type="NCBI Taxonomy" id="1492"/>
    <lineage>
        <taxon>Bacteria</taxon>
        <taxon>Bacillati</taxon>
        <taxon>Bacillota</taxon>
        <taxon>Clostridia</taxon>
        <taxon>Eubacteriales</taxon>
        <taxon>Clostridiaceae</taxon>
        <taxon>Clostridium</taxon>
    </lineage>
</organism>
<dbReference type="NCBIfam" id="NF009793">
    <property type="entry name" value="PRK13285.1-1"/>
    <property type="match status" value="1"/>
</dbReference>
<gene>
    <name evidence="5 6" type="primary">fliW</name>
    <name evidence="6" type="ORF">FF104_14455</name>
</gene>
<evidence type="ECO:0000256" key="4">
    <source>
        <dbReference type="ARBA" id="ARBA00023186"/>
    </source>
</evidence>
<evidence type="ECO:0000313" key="7">
    <source>
        <dbReference type="Proteomes" id="UP000515243"/>
    </source>
</evidence>
<keyword evidence="2 5" id="KW-1005">Bacterial flagellum biogenesis</keyword>
<dbReference type="HAMAP" id="MF_01185">
    <property type="entry name" value="FliW"/>
    <property type="match status" value="1"/>
</dbReference>
<dbReference type="Gene3D" id="2.30.290.10">
    <property type="entry name" value="BH3618-like"/>
    <property type="match status" value="1"/>
</dbReference>
<comment type="subcellular location">
    <subcellularLocation>
        <location evidence="5">Cytoplasm</location>
    </subcellularLocation>
</comment>
<keyword evidence="1 5" id="KW-0963">Cytoplasm</keyword>
<dbReference type="RefSeq" id="WP_035762203.1">
    <property type="nucleotide sequence ID" value="NZ_AP019716.1"/>
</dbReference>
<evidence type="ECO:0000313" key="6">
    <source>
        <dbReference type="EMBL" id="QMW92135.1"/>
    </source>
</evidence>
<evidence type="ECO:0000256" key="3">
    <source>
        <dbReference type="ARBA" id="ARBA00022845"/>
    </source>
</evidence>
<keyword evidence="4 5" id="KW-0143">Chaperone</keyword>
<dbReference type="SUPFAM" id="SSF141457">
    <property type="entry name" value="BH3618-like"/>
    <property type="match status" value="1"/>
</dbReference>
<comment type="subunit">
    <text evidence="5">Interacts with translational regulator CsrA and flagellin(s).</text>
</comment>
<dbReference type="Proteomes" id="UP000515243">
    <property type="component" value="Chromosome 1"/>
</dbReference>
<dbReference type="EMBL" id="CP040626">
    <property type="protein sequence ID" value="QMW92135.1"/>
    <property type="molecule type" value="Genomic_DNA"/>
</dbReference>
<dbReference type="Pfam" id="PF02623">
    <property type="entry name" value="FliW"/>
    <property type="match status" value="1"/>
</dbReference>
<dbReference type="GO" id="GO:0005737">
    <property type="term" value="C:cytoplasm"/>
    <property type="evidence" value="ECO:0007669"/>
    <property type="project" value="UniProtKB-SubCell"/>
</dbReference>
<dbReference type="PANTHER" id="PTHR39190">
    <property type="entry name" value="FLAGELLAR ASSEMBLY FACTOR FLIW"/>
    <property type="match status" value="1"/>
</dbReference>
<proteinExistence type="inferred from homology"/>
<comment type="similarity">
    <text evidence="5">Belongs to the FliW family.</text>
</comment>
<keyword evidence="6" id="KW-0969">Cilium</keyword>
<evidence type="ECO:0000256" key="2">
    <source>
        <dbReference type="ARBA" id="ARBA00022795"/>
    </source>
</evidence>
<sequence length="141" mass="16421">MVFVSKIHGNLNYEEKNRLTFKKSLLGFDNLKEFILVDLEGCKPFKILQSLEDEEMALIVTCPFDFYKDYEAKLTEDLIERLEIKDQKEVMLITTVTINSDLKKITTNLKAPIVINISNKLGEQIILEKVDYEIKHPLIKE</sequence>
<evidence type="ECO:0000256" key="1">
    <source>
        <dbReference type="ARBA" id="ARBA00022490"/>
    </source>
</evidence>
<keyword evidence="3 5" id="KW-0810">Translation regulation</keyword>
<evidence type="ECO:0000256" key="5">
    <source>
        <dbReference type="HAMAP-Rule" id="MF_01185"/>
    </source>
</evidence>
<protein>
    <recommendedName>
        <fullName evidence="5">Flagellar assembly factor FliW</fullName>
    </recommendedName>
</protein>
<comment type="function">
    <text evidence="5">Acts as an anti-CsrA protein, binds CsrA and prevents it from repressing translation of its target genes, one of which is flagellin. Binds to flagellin and participates in the assembly of the flagellum.</text>
</comment>
<dbReference type="GO" id="GO:0006417">
    <property type="term" value="P:regulation of translation"/>
    <property type="evidence" value="ECO:0007669"/>
    <property type="project" value="UniProtKB-KW"/>
</dbReference>
<keyword evidence="6" id="KW-0282">Flagellum</keyword>
<dbReference type="GO" id="GO:0044780">
    <property type="term" value="P:bacterial-type flagellum assembly"/>
    <property type="evidence" value="ECO:0007669"/>
    <property type="project" value="UniProtKB-UniRule"/>
</dbReference>